<proteinExistence type="predicted"/>
<gene>
    <name evidence="1" type="ORF">O181_022252</name>
</gene>
<protein>
    <submittedName>
        <fullName evidence="1">Uncharacterized protein</fullName>
    </submittedName>
</protein>
<evidence type="ECO:0000313" key="2">
    <source>
        <dbReference type="Proteomes" id="UP000765509"/>
    </source>
</evidence>
<dbReference type="EMBL" id="AVOT02006825">
    <property type="protein sequence ID" value="MBW0482537.1"/>
    <property type="molecule type" value="Genomic_DNA"/>
</dbReference>
<reference evidence="1" key="1">
    <citation type="submission" date="2021-03" db="EMBL/GenBank/DDBJ databases">
        <title>Draft genome sequence of rust myrtle Austropuccinia psidii MF-1, a brazilian biotype.</title>
        <authorList>
            <person name="Quecine M.C."/>
            <person name="Pachon D.M.R."/>
            <person name="Bonatelli M.L."/>
            <person name="Correr F.H."/>
            <person name="Franceschini L.M."/>
            <person name="Leite T.F."/>
            <person name="Margarido G.R.A."/>
            <person name="Almeida C.A."/>
            <person name="Ferrarezi J.A."/>
            <person name="Labate C.A."/>
        </authorList>
    </citation>
    <scope>NUCLEOTIDE SEQUENCE</scope>
    <source>
        <strain evidence="1">MF-1</strain>
    </source>
</reference>
<organism evidence="1 2">
    <name type="scientific">Austropuccinia psidii MF-1</name>
    <dbReference type="NCBI Taxonomy" id="1389203"/>
    <lineage>
        <taxon>Eukaryota</taxon>
        <taxon>Fungi</taxon>
        <taxon>Dikarya</taxon>
        <taxon>Basidiomycota</taxon>
        <taxon>Pucciniomycotina</taxon>
        <taxon>Pucciniomycetes</taxon>
        <taxon>Pucciniales</taxon>
        <taxon>Sphaerophragmiaceae</taxon>
        <taxon>Austropuccinia</taxon>
    </lineage>
</organism>
<dbReference type="AlphaFoldDB" id="A0A9Q3CH48"/>
<dbReference type="Proteomes" id="UP000765509">
    <property type="component" value="Unassembled WGS sequence"/>
</dbReference>
<comment type="caution">
    <text evidence="1">The sequence shown here is derived from an EMBL/GenBank/DDBJ whole genome shotgun (WGS) entry which is preliminary data.</text>
</comment>
<name>A0A9Q3CH48_9BASI</name>
<sequence>MPGCMGVTTQRGEFISATGHDCRAPVFLQRHVLSSSILKSSRLHSLGTEDGAPNQPIMAEDLHTATSHWRRVGIHNKSVGTARVSRLGLGCLERRA</sequence>
<accession>A0A9Q3CH48</accession>
<keyword evidence="2" id="KW-1185">Reference proteome</keyword>
<evidence type="ECO:0000313" key="1">
    <source>
        <dbReference type="EMBL" id="MBW0482537.1"/>
    </source>
</evidence>